<gene>
    <name evidence="1" type="ordered locus">BMA10229_A0254</name>
</gene>
<dbReference type="AlphaFoldDB" id="A2S2T7"/>
<proteinExistence type="predicted"/>
<dbReference type="KEGG" id="bml:BMA10229_A0254"/>
<dbReference type="Proteomes" id="UP000002283">
    <property type="component" value="Chromosome I"/>
</dbReference>
<name>A2S2T7_BURM9</name>
<reference evidence="1 2" key="1">
    <citation type="submission" date="2007-01" db="EMBL/GenBank/DDBJ databases">
        <authorList>
            <person name="DeShazer D."/>
            <person name="Woods D.E."/>
            <person name="Nierman W.C."/>
        </authorList>
    </citation>
    <scope>NUCLEOTIDE SEQUENCE [LARGE SCALE GENOMIC DNA]</scope>
    <source>
        <strain evidence="1 2">NCTC 10229</strain>
    </source>
</reference>
<dbReference type="HOGENOM" id="CLU_3150410_0_0_4"/>
<organism evidence="1 2">
    <name type="scientific">Burkholderia mallei (strain NCTC 10229)</name>
    <dbReference type="NCBI Taxonomy" id="412022"/>
    <lineage>
        <taxon>Bacteria</taxon>
        <taxon>Pseudomonadati</taxon>
        <taxon>Pseudomonadota</taxon>
        <taxon>Betaproteobacteria</taxon>
        <taxon>Burkholderiales</taxon>
        <taxon>Burkholderiaceae</taxon>
        <taxon>Burkholderia</taxon>
        <taxon>pseudomallei group</taxon>
    </lineage>
</organism>
<evidence type="ECO:0000313" key="1">
    <source>
        <dbReference type="EMBL" id="ABN03230.1"/>
    </source>
</evidence>
<dbReference type="EMBL" id="CP000546">
    <property type="protein sequence ID" value="ABN03230.1"/>
    <property type="molecule type" value="Genomic_DNA"/>
</dbReference>
<sequence length="48" mass="5269">MRRPRKARAPLCRGRRSRLGKTGLPDARPFAAACAAALRRSRPAGVRI</sequence>
<evidence type="ECO:0000313" key="2">
    <source>
        <dbReference type="Proteomes" id="UP000002283"/>
    </source>
</evidence>
<protein>
    <submittedName>
        <fullName evidence="1">Uncharacterized protein</fullName>
    </submittedName>
</protein>
<accession>A2S2T7</accession>